<dbReference type="InterPro" id="IPR055186">
    <property type="entry name" value="C2H2-2nd_BIRD-IDD"/>
</dbReference>
<dbReference type="Pfam" id="PF22996">
    <property type="entry name" value="C2H2-2nd_BIRD-IDD"/>
    <property type="match status" value="1"/>
</dbReference>
<dbReference type="FunFam" id="3.30.160.60:FF:000131">
    <property type="entry name" value="protein indeterminate-domain 5, chloroplastic-like"/>
    <property type="match status" value="1"/>
</dbReference>
<sequence>MIRNDLHDMGYIGSKFTWCNNKSGSARILERLDRCLLNSIALDRINQPGVRHLSRIASDHYPIILKMFEQDIHKTKLQRFEDVWLSYSAATSIVKTSWAKPVKGNDMEVLNKKFSRVLKPLFFWRKAKHQRLEDVKSILKAEIDEIQLEEDRDLQFSDERIRLLRTKISEFNSTLARLNTWWRQRAKAKWMKDGDSNSKFFHAFASGRRNSNLIKQLKNVEEELIEDHENIRSCFYDFFCSKWNQRDCLLDNWPPNVNLLNQDSCRFLDSALSFAEIEKVIQDLGNNIAPGLDGITYSFLKAYWSIIGKDVWKAILLFFSSGSMSPKWKETMVVLIPKVSNPLSPYLFILCSQLLTNAFSYDGRSLGLKIAPMAPRISHLLFVDDILIFSLAKRENLLKIRNITFDYCKWIDQKVNFKKSAIIFSNNMERRRMRELTSLMGFMEVKELNYLGIKLSLRRLGTADHCIILEKAAAKLDAWGNKFISMPGRDIGQIKQRFSMEKNNGSNGIDYVAWKDVCIPESQGGLGILVAIDSVDPLRAKLAWNFLKKPHSLLNKSLSIKYGRKIWDVERRPYSSPSWRLIFSGAKMLRHIVKWKIKDGSSINIMKDNWIMDRNLERWTTFIAIRGENLPNLSEFISEGEWIIDKLKSFFGEELETVICSIKIDLNRDEDEVELLKSFSGKTIAAMARERELTLEDNNLSFSNQWKNIKKMKLNPRIQIFWWRMLKDAILSCDVLKHIRLLNNNLCPRGCGMKEDGEHVAVRCLKLIQIIQLANNWGFSIPVFNCLQDCLLFFNKIVKNDYLIAKNYCALVFNSWKSRNKLIHEGCEMGAEFILSNAIINAVYSSSNPYSDHCGANQLLKLNSSFWHPPPPGWIKVNIDASLLSSNKAGIGGIFRDNKRRMILSFGFSVVHWDIGFLELLAFRSIRDVMKEEMMDAKGHIIESNCSNVISYLQESFANKGLVLSSEEDFDFLERMSSGEAFRIPSSSILPFSYDQNPNPNLITTAAAPLKKKRNLPGTPDPDAEVIALSPKTLMATNRFICEICNKGFQRDQNLQLHRRGHNLPWKLRQRPPGGSPVRKRVFVCPEPTCVHHDPARALGDLTGIKKHFSRKHGEKKWKCDRCGKRYAVNSDYKAHSKTCGSREYRCDCGTLFSRKDSFVTHRAFCDALMQEPPVPAVDSLSNGSDEKADLNLWINRPAAAAASMSATALLQKAAEMGVMASSSSSSSAFFSGLVRSMKGGGLEYGGGGMTRDFLGLGEEEEGVGSRSIEEMKRFASFSSGEDYKRTNATSSYNARG</sequence>
<dbReference type="PROSITE" id="PS00028">
    <property type="entry name" value="ZINC_FINGER_C2H2_1"/>
    <property type="match status" value="1"/>
</dbReference>
<dbReference type="SUPFAM" id="SSF57667">
    <property type="entry name" value="beta-beta-alpha zinc fingers"/>
    <property type="match status" value="1"/>
</dbReference>
<dbReference type="InterPro" id="IPR043502">
    <property type="entry name" value="DNA/RNA_pol_sf"/>
</dbReference>
<dbReference type="InterPro" id="IPR055187">
    <property type="entry name" value="C2CH-3rd_BIRD-IDD"/>
</dbReference>
<dbReference type="SUPFAM" id="SSF56672">
    <property type="entry name" value="DNA/RNA polymerases"/>
    <property type="match status" value="1"/>
</dbReference>
<evidence type="ECO:0000256" key="8">
    <source>
        <dbReference type="ARBA" id="ARBA00072973"/>
    </source>
</evidence>
<feature type="domain" description="C2H2-type" evidence="11">
    <location>
        <begin position="1040"/>
        <end position="1062"/>
    </location>
</feature>
<gene>
    <name evidence="12" type="ORF">KFK09_002467</name>
</gene>
<dbReference type="Proteomes" id="UP000829196">
    <property type="component" value="Unassembled WGS sequence"/>
</dbReference>
<proteinExistence type="predicted"/>
<dbReference type="InterPro" id="IPR031140">
    <property type="entry name" value="IDD1-16"/>
</dbReference>
<name>A0A8T3C1Q5_DENNO</name>
<dbReference type="Pfam" id="PF22995">
    <property type="entry name" value="C2CH-3rd_BIRD-IDD"/>
    <property type="match status" value="1"/>
</dbReference>
<organism evidence="12 13">
    <name type="scientific">Dendrobium nobile</name>
    <name type="common">Orchid</name>
    <dbReference type="NCBI Taxonomy" id="94219"/>
    <lineage>
        <taxon>Eukaryota</taxon>
        <taxon>Viridiplantae</taxon>
        <taxon>Streptophyta</taxon>
        <taxon>Embryophyta</taxon>
        <taxon>Tracheophyta</taxon>
        <taxon>Spermatophyta</taxon>
        <taxon>Magnoliopsida</taxon>
        <taxon>Liliopsida</taxon>
        <taxon>Asparagales</taxon>
        <taxon>Orchidaceae</taxon>
        <taxon>Epidendroideae</taxon>
        <taxon>Malaxideae</taxon>
        <taxon>Dendrobiinae</taxon>
        <taxon>Dendrobium</taxon>
    </lineage>
</organism>
<dbReference type="GO" id="GO:0008270">
    <property type="term" value="F:zinc ion binding"/>
    <property type="evidence" value="ECO:0007669"/>
    <property type="project" value="UniProtKB-KW"/>
</dbReference>
<keyword evidence="4" id="KW-0862">Zinc</keyword>
<evidence type="ECO:0000256" key="3">
    <source>
        <dbReference type="ARBA" id="ARBA00022771"/>
    </source>
</evidence>
<dbReference type="EMBL" id="JAGYWB010000003">
    <property type="protein sequence ID" value="KAI0526874.1"/>
    <property type="molecule type" value="Genomic_DNA"/>
</dbReference>
<dbReference type="InterPro" id="IPR036236">
    <property type="entry name" value="Znf_C2H2_sf"/>
</dbReference>
<evidence type="ECO:0000256" key="9">
    <source>
        <dbReference type="ARBA" id="ARBA00083437"/>
    </source>
</evidence>
<evidence type="ECO:0000256" key="4">
    <source>
        <dbReference type="ARBA" id="ARBA00022833"/>
    </source>
</evidence>
<dbReference type="GO" id="GO:0005634">
    <property type="term" value="C:nucleus"/>
    <property type="evidence" value="ECO:0007669"/>
    <property type="project" value="TreeGrafter"/>
</dbReference>
<protein>
    <recommendedName>
        <fullName evidence="8">Protein EARLY HEADING DATE 2</fullName>
    </recommendedName>
    <alternativeName>
        <fullName evidence="9">Protein RICE INDETERMINATE 1</fullName>
    </alternativeName>
</protein>
<dbReference type="Gene3D" id="3.30.160.60">
    <property type="entry name" value="Classic Zinc Finger"/>
    <property type="match status" value="1"/>
</dbReference>
<evidence type="ECO:0000256" key="10">
    <source>
        <dbReference type="PROSITE-ProRule" id="PRU00042"/>
    </source>
</evidence>
<evidence type="ECO:0000256" key="7">
    <source>
        <dbReference type="ARBA" id="ARBA00059785"/>
    </source>
</evidence>
<keyword evidence="2" id="KW-0677">Repeat</keyword>
<reference evidence="12" key="1">
    <citation type="journal article" date="2022" name="Front. Genet.">
        <title>Chromosome-Scale Assembly of the Dendrobium nobile Genome Provides Insights Into the Molecular Mechanism of the Biosynthesis of the Medicinal Active Ingredient of Dendrobium.</title>
        <authorList>
            <person name="Xu Q."/>
            <person name="Niu S.-C."/>
            <person name="Li K.-L."/>
            <person name="Zheng P.-J."/>
            <person name="Zhang X.-J."/>
            <person name="Jia Y."/>
            <person name="Liu Y."/>
            <person name="Niu Y.-X."/>
            <person name="Yu L.-H."/>
            <person name="Chen D.-F."/>
            <person name="Zhang G.-Q."/>
        </authorList>
    </citation>
    <scope>NUCLEOTIDE SEQUENCE</scope>
    <source>
        <tissue evidence="12">Leaf</tissue>
    </source>
</reference>
<evidence type="ECO:0000313" key="12">
    <source>
        <dbReference type="EMBL" id="KAI0526874.1"/>
    </source>
</evidence>
<keyword evidence="1" id="KW-0479">Metal-binding</keyword>
<keyword evidence="13" id="KW-1185">Reference proteome</keyword>
<evidence type="ECO:0000256" key="6">
    <source>
        <dbReference type="ARBA" id="ARBA00023163"/>
    </source>
</evidence>
<dbReference type="Pfam" id="PF22992">
    <property type="entry name" value="C2CH-4th_BIRD-IDD"/>
    <property type="match status" value="1"/>
</dbReference>
<comment type="caution">
    <text evidence="12">The sequence shown here is derived from an EMBL/GenBank/DDBJ whole genome shotgun (WGS) entry which is preliminary data.</text>
</comment>
<dbReference type="FunFam" id="3.30.160.60:FF:000554">
    <property type="entry name" value="protein indeterminate-domain 12-like"/>
    <property type="match status" value="1"/>
</dbReference>
<dbReference type="InterPro" id="IPR013087">
    <property type="entry name" value="Znf_C2H2_type"/>
</dbReference>
<keyword evidence="3 10" id="KW-0863">Zinc-finger</keyword>
<dbReference type="PROSITE" id="PS50157">
    <property type="entry name" value="ZINC_FINGER_C2H2_2"/>
    <property type="match status" value="1"/>
</dbReference>
<evidence type="ECO:0000256" key="2">
    <source>
        <dbReference type="ARBA" id="ARBA00022737"/>
    </source>
</evidence>
<evidence type="ECO:0000313" key="13">
    <source>
        <dbReference type="Proteomes" id="UP000829196"/>
    </source>
</evidence>
<keyword evidence="6" id="KW-0804">Transcription</keyword>
<dbReference type="Pfam" id="PF00096">
    <property type="entry name" value="zf-C2H2"/>
    <property type="match status" value="1"/>
</dbReference>
<dbReference type="SMART" id="SM00355">
    <property type="entry name" value="ZnF_C2H2"/>
    <property type="match status" value="3"/>
</dbReference>
<dbReference type="GO" id="GO:0003700">
    <property type="term" value="F:DNA-binding transcription factor activity"/>
    <property type="evidence" value="ECO:0007669"/>
    <property type="project" value="TreeGrafter"/>
</dbReference>
<evidence type="ECO:0000259" key="11">
    <source>
        <dbReference type="PROSITE" id="PS50157"/>
    </source>
</evidence>
<dbReference type="PANTHER" id="PTHR10593:SF236">
    <property type="entry name" value="PROTEIN INDETERMINATE-DOMAIN 11"/>
    <property type="match status" value="1"/>
</dbReference>
<comment type="function">
    <text evidence="7">Transcription activator that acts as a flowering master switch in both long and short days, independently of the circadian clock. Promotes flowering upstream of HD1 by up-regulating FTL1, FTL4, FTL5, FTL6, EHD1, HD3A and RFT1. Seems to repress FTL11 expression. May recognize the consensus motif 5'-TTTGTCGTAAT-3' in target gene promoters.</text>
</comment>
<evidence type="ECO:0000256" key="5">
    <source>
        <dbReference type="ARBA" id="ARBA00023015"/>
    </source>
</evidence>
<dbReference type="OrthoDB" id="6077919at2759"/>
<keyword evidence="5" id="KW-0805">Transcription regulation</keyword>
<dbReference type="InterPro" id="IPR055185">
    <property type="entry name" value="C2CH-4th_BIRD-IDD"/>
</dbReference>
<dbReference type="PANTHER" id="PTHR10593">
    <property type="entry name" value="SERINE/THREONINE-PROTEIN KINASE RIO"/>
    <property type="match status" value="1"/>
</dbReference>
<evidence type="ECO:0000256" key="1">
    <source>
        <dbReference type="ARBA" id="ARBA00022723"/>
    </source>
</evidence>
<accession>A0A8T3C1Q5</accession>